<feature type="compositionally biased region" description="Polar residues" evidence="1">
    <location>
        <begin position="1"/>
        <end position="12"/>
    </location>
</feature>
<accession>A0A8J2L442</accession>
<dbReference type="Proteomes" id="UP000708208">
    <property type="component" value="Unassembled WGS sequence"/>
</dbReference>
<dbReference type="EMBL" id="CAJVCH010547504">
    <property type="protein sequence ID" value="CAG7828429.1"/>
    <property type="molecule type" value="Genomic_DNA"/>
</dbReference>
<proteinExistence type="predicted"/>
<protein>
    <submittedName>
        <fullName evidence="2">Uncharacterized protein</fullName>
    </submittedName>
</protein>
<feature type="region of interest" description="Disordered" evidence="1">
    <location>
        <begin position="1"/>
        <end position="22"/>
    </location>
</feature>
<keyword evidence="3" id="KW-1185">Reference proteome</keyword>
<comment type="caution">
    <text evidence="2">The sequence shown here is derived from an EMBL/GenBank/DDBJ whole genome shotgun (WGS) entry which is preliminary data.</text>
</comment>
<organism evidence="2 3">
    <name type="scientific">Allacma fusca</name>
    <dbReference type="NCBI Taxonomy" id="39272"/>
    <lineage>
        <taxon>Eukaryota</taxon>
        <taxon>Metazoa</taxon>
        <taxon>Ecdysozoa</taxon>
        <taxon>Arthropoda</taxon>
        <taxon>Hexapoda</taxon>
        <taxon>Collembola</taxon>
        <taxon>Symphypleona</taxon>
        <taxon>Sminthuridae</taxon>
        <taxon>Allacma</taxon>
    </lineage>
</organism>
<evidence type="ECO:0000256" key="1">
    <source>
        <dbReference type="SAM" id="MobiDB-lite"/>
    </source>
</evidence>
<dbReference type="AlphaFoldDB" id="A0A8J2L442"/>
<gene>
    <name evidence="2" type="ORF">AFUS01_LOCUS38357</name>
</gene>
<feature type="non-terminal residue" evidence="2">
    <location>
        <position position="1"/>
    </location>
</feature>
<evidence type="ECO:0000313" key="2">
    <source>
        <dbReference type="EMBL" id="CAG7828429.1"/>
    </source>
</evidence>
<evidence type="ECO:0000313" key="3">
    <source>
        <dbReference type="Proteomes" id="UP000708208"/>
    </source>
</evidence>
<reference evidence="2" key="1">
    <citation type="submission" date="2021-06" db="EMBL/GenBank/DDBJ databases">
        <authorList>
            <person name="Hodson N. C."/>
            <person name="Mongue J. A."/>
            <person name="Jaron S. K."/>
        </authorList>
    </citation>
    <scope>NUCLEOTIDE SEQUENCE</scope>
</reference>
<sequence length="51" mass="5676">VYVSLSKKNSGINARETNHASGVPKWRQSVETDFSYSFATLTATCAYTWSD</sequence>
<name>A0A8J2L442_9HEXA</name>